<dbReference type="Pfam" id="PF08843">
    <property type="entry name" value="AbiEii"/>
    <property type="match status" value="1"/>
</dbReference>
<evidence type="ECO:0000313" key="2">
    <source>
        <dbReference type="Proteomes" id="UP000187408"/>
    </source>
</evidence>
<accession>A0A1R1MJS4</accession>
<dbReference type="OrthoDB" id="9013441at2"/>
<keyword evidence="2" id="KW-1185">Reference proteome</keyword>
<evidence type="ECO:0000313" key="1">
    <source>
        <dbReference type="EMBL" id="OMH40009.1"/>
    </source>
</evidence>
<dbReference type="Gene3D" id="3.30.460.40">
    <property type="match status" value="1"/>
</dbReference>
<comment type="caution">
    <text evidence="1">The sequence shown here is derived from an EMBL/GenBank/DDBJ whole genome shotgun (WGS) entry which is preliminary data.</text>
</comment>
<proteinExistence type="predicted"/>
<dbReference type="RefSeq" id="WP_076713475.1">
    <property type="nucleotide sequence ID" value="NZ_MOEN01000033.1"/>
</dbReference>
<sequence length="227" mass="26447">MEHILKWKLEILDLLNKAISCLKTAGIPYNEWSFGGGSALMFRYWHRESKDVDIFLANPQYITMLSPRLNEYAESIATDYKESSTFVKISVENREIDFIVAPNLSGKLPVKKTLDLNMEIFVEQPEEILVKKFFYRTESLKIRDFLDAYIVLKDSLKTESTRLILRNFLKKKEETLRKRAAYLQEVVKSEGILNTLQKLSVSPFLIETVPENFIQKVVKEILEKKST</sequence>
<dbReference type="Proteomes" id="UP000187408">
    <property type="component" value="Unassembled WGS sequence"/>
</dbReference>
<organism evidence="1 2">
    <name type="scientific">Desulfurobacterium indicum</name>
    <dbReference type="NCBI Taxonomy" id="1914305"/>
    <lineage>
        <taxon>Bacteria</taxon>
        <taxon>Pseudomonadati</taxon>
        <taxon>Aquificota</taxon>
        <taxon>Aquificia</taxon>
        <taxon>Desulfurobacteriales</taxon>
        <taxon>Desulfurobacteriaceae</taxon>
        <taxon>Desulfurobacterium</taxon>
    </lineage>
</organism>
<protein>
    <recommendedName>
        <fullName evidence="3">Nucleotidyl transferase AbiEii/AbiGii toxin family protein</fullName>
    </recommendedName>
</protein>
<gene>
    <name evidence="1" type="ORF">BLW93_07500</name>
</gene>
<dbReference type="SUPFAM" id="SSF81301">
    <property type="entry name" value="Nucleotidyltransferase"/>
    <property type="match status" value="1"/>
</dbReference>
<dbReference type="EMBL" id="MOEN01000033">
    <property type="protein sequence ID" value="OMH40009.1"/>
    <property type="molecule type" value="Genomic_DNA"/>
</dbReference>
<dbReference type="AlphaFoldDB" id="A0A1R1MJS4"/>
<dbReference type="InterPro" id="IPR043519">
    <property type="entry name" value="NT_sf"/>
</dbReference>
<name>A0A1R1MJS4_9BACT</name>
<reference evidence="1 2" key="1">
    <citation type="submission" date="2016-10" db="EMBL/GenBank/DDBJ databases">
        <title>Genome sequence of a sulfur-reducing bacterium Desulfurobacterium indicum K6013.</title>
        <authorList>
            <person name="Cao J."/>
            <person name="Shao Z."/>
            <person name="Alain K."/>
            <person name="Jebbar M."/>
        </authorList>
    </citation>
    <scope>NUCLEOTIDE SEQUENCE [LARGE SCALE GENOMIC DNA]</scope>
    <source>
        <strain evidence="1 2">K6013</strain>
    </source>
</reference>
<evidence type="ECO:0008006" key="3">
    <source>
        <dbReference type="Google" id="ProtNLM"/>
    </source>
</evidence>
<dbReference type="InterPro" id="IPR014942">
    <property type="entry name" value="AbiEii"/>
</dbReference>